<dbReference type="STRING" id="42155.A0A0R3QAW5"/>
<keyword evidence="3" id="KW-1185">Reference proteome</keyword>
<feature type="compositionally biased region" description="Basic and acidic residues" evidence="1">
    <location>
        <begin position="93"/>
        <end position="121"/>
    </location>
</feature>
<protein>
    <submittedName>
        <fullName evidence="4">Ovule protein</fullName>
    </submittedName>
</protein>
<proteinExistence type="predicted"/>
<feature type="compositionally biased region" description="Polar residues" evidence="1">
    <location>
        <begin position="122"/>
        <end position="156"/>
    </location>
</feature>
<dbReference type="AlphaFoldDB" id="A0A0R3QAW5"/>
<dbReference type="Proteomes" id="UP000280834">
    <property type="component" value="Unassembled WGS sequence"/>
</dbReference>
<evidence type="ECO:0000313" key="3">
    <source>
        <dbReference type="Proteomes" id="UP000280834"/>
    </source>
</evidence>
<dbReference type="EMBL" id="UZAG01002388">
    <property type="protein sequence ID" value="VDO13366.1"/>
    <property type="molecule type" value="Genomic_DNA"/>
</dbReference>
<feature type="region of interest" description="Disordered" evidence="1">
    <location>
        <begin position="48"/>
        <end position="166"/>
    </location>
</feature>
<feature type="compositionally biased region" description="Low complexity" evidence="1">
    <location>
        <begin position="48"/>
        <end position="76"/>
    </location>
</feature>
<name>A0A0R3QAW5_9BILA</name>
<dbReference type="WBParaSite" id="BTMF_0000348601-mRNA-1">
    <property type="protein sequence ID" value="BTMF_0000348601-mRNA-1"/>
    <property type="gene ID" value="BTMF_0000348601"/>
</dbReference>
<reference evidence="4" key="1">
    <citation type="submission" date="2017-02" db="UniProtKB">
        <authorList>
            <consortium name="WormBaseParasite"/>
        </authorList>
    </citation>
    <scope>IDENTIFICATION</scope>
</reference>
<accession>A0A0R3QAW5</accession>
<evidence type="ECO:0000313" key="4">
    <source>
        <dbReference type="WBParaSite" id="BTMF_0000348601-mRNA-1"/>
    </source>
</evidence>
<reference evidence="2 3" key="2">
    <citation type="submission" date="2018-11" db="EMBL/GenBank/DDBJ databases">
        <authorList>
            <consortium name="Pathogen Informatics"/>
        </authorList>
    </citation>
    <scope>NUCLEOTIDE SEQUENCE [LARGE SCALE GENOMIC DNA]</scope>
</reference>
<sequence>MGRSQKKAHTSEFFNFFKTLDCLLREKKNPGVFQFPFLIDSYGSRVQQQSIPSHRSHSSYSYQHSRTTTGGSPSGTYREHSIPITETGMNSRAAEKKASEQFHSHERREREEYRSESKNDYRSQSSRQDSGFQDSGSLSVKQDGPRNSDTNSNNVRNVPILRKTFK</sequence>
<gene>
    <name evidence="2" type="ORF">BTMF_LOCUS2799</name>
</gene>
<organism evidence="4">
    <name type="scientific">Brugia timori</name>
    <dbReference type="NCBI Taxonomy" id="42155"/>
    <lineage>
        <taxon>Eukaryota</taxon>
        <taxon>Metazoa</taxon>
        <taxon>Ecdysozoa</taxon>
        <taxon>Nematoda</taxon>
        <taxon>Chromadorea</taxon>
        <taxon>Rhabditida</taxon>
        <taxon>Spirurina</taxon>
        <taxon>Spiruromorpha</taxon>
        <taxon>Filarioidea</taxon>
        <taxon>Onchocercidae</taxon>
        <taxon>Brugia</taxon>
    </lineage>
</organism>
<evidence type="ECO:0000313" key="2">
    <source>
        <dbReference type="EMBL" id="VDO13366.1"/>
    </source>
</evidence>
<evidence type="ECO:0000256" key="1">
    <source>
        <dbReference type="SAM" id="MobiDB-lite"/>
    </source>
</evidence>